<dbReference type="AlphaFoldDB" id="A0A3M9XUQ4"/>
<feature type="domain" description="Dienelactone hydrolase" evidence="1">
    <location>
        <begin position="43"/>
        <end position="261"/>
    </location>
</feature>
<dbReference type="OrthoDB" id="9771666at2"/>
<evidence type="ECO:0000313" key="3">
    <source>
        <dbReference type="Proteomes" id="UP000268623"/>
    </source>
</evidence>
<reference evidence="2 3" key="1">
    <citation type="submission" date="2018-08" db="EMBL/GenBank/DDBJ databases">
        <title>Genome sequence of Methylocystis hirsuta CSC1, a methanotroph able to accumulate PHAs.</title>
        <authorList>
            <person name="Bordel S."/>
            <person name="Rodriguez E."/>
            <person name="Gancedo J."/>
            <person name="Munoz R."/>
        </authorList>
    </citation>
    <scope>NUCLEOTIDE SEQUENCE [LARGE SCALE GENOMIC DNA]</scope>
    <source>
        <strain evidence="2 3">CSC1</strain>
    </source>
</reference>
<dbReference type="PANTHER" id="PTHR46623">
    <property type="entry name" value="CARBOXYMETHYLENEBUTENOLIDASE-RELATED"/>
    <property type="match status" value="1"/>
</dbReference>
<name>A0A3M9XUQ4_9HYPH</name>
<dbReference type="RefSeq" id="WP_123176699.1">
    <property type="nucleotide sequence ID" value="NZ_QWDD01000001.1"/>
</dbReference>
<accession>A0A3M9XUQ4</accession>
<sequence length="265" mass="28385">MTLPSNDPARFAQAAGAPAPSAIATDVTGLEAGVTTLPGGAPAYIARPRTGGDFPIILVAQEIFGLHEHIRDIVRRFAKLGFLAIAPDFLIRYGDPQDAPDIEAIRAIVAKVPDAETMEIFDQALAYAATKGGDATRAAIAGFCWGGRIAWLYAAHNPQLLACIPWYGRLDGAHTPAQPRWPVDVAEELKTPTLGLYGGADPSIPAALIETMRERLKKAQAPAEIIVYADAPHAFFADYRDSYRPDAARDAWEKALAFLRAQGVG</sequence>
<dbReference type="EMBL" id="QWDD01000001">
    <property type="protein sequence ID" value="RNJ50788.1"/>
    <property type="molecule type" value="Genomic_DNA"/>
</dbReference>
<dbReference type="Pfam" id="PF01738">
    <property type="entry name" value="DLH"/>
    <property type="match status" value="1"/>
</dbReference>
<evidence type="ECO:0000313" key="2">
    <source>
        <dbReference type="EMBL" id="RNJ50788.1"/>
    </source>
</evidence>
<proteinExistence type="predicted"/>
<dbReference type="InterPro" id="IPR029058">
    <property type="entry name" value="AB_hydrolase_fold"/>
</dbReference>
<dbReference type="PANTHER" id="PTHR46623:SF6">
    <property type="entry name" value="ALPHA_BETA-HYDROLASES SUPERFAMILY PROTEIN"/>
    <property type="match status" value="1"/>
</dbReference>
<dbReference type="InterPro" id="IPR002925">
    <property type="entry name" value="Dienelactn_hydro"/>
</dbReference>
<dbReference type="GO" id="GO:0016787">
    <property type="term" value="F:hydrolase activity"/>
    <property type="evidence" value="ECO:0007669"/>
    <property type="project" value="UniProtKB-KW"/>
</dbReference>
<dbReference type="InterPro" id="IPR051049">
    <property type="entry name" value="Dienelactone_hydrolase-like"/>
</dbReference>
<protein>
    <submittedName>
        <fullName evidence="2">Dienelactone hydrolase family protein</fullName>
    </submittedName>
</protein>
<dbReference type="Gene3D" id="3.40.50.1820">
    <property type="entry name" value="alpha/beta hydrolase"/>
    <property type="match status" value="1"/>
</dbReference>
<comment type="caution">
    <text evidence="2">The sequence shown here is derived from an EMBL/GenBank/DDBJ whole genome shotgun (WGS) entry which is preliminary data.</text>
</comment>
<dbReference type="SUPFAM" id="SSF53474">
    <property type="entry name" value="alpha/beta-Hydrolases"/>
    <property type="match status" value="1"/>
</dbReference>
<organism evidence="2 3">
    <name type="scientific">Methylocystis hirsuta</name>
    <dbReference type="NCBI Taxonomy" id="369798"/>
    <lineage>
        <taxon>Bacteria</taxon>
        <taxon>Pseudomonadati</taxon>
        <taxon>Pseudomonadota</taxon>
        <taxon>Alphaproteobacteria</taxon>
        <taxon>Hyphomicrobiales</taxon>
        <taxon>Methylocystaceae</taxon>
        <taxon>Methylocystis</taxon>
    </lineage>
</organism>
<keyword evidence="3" id="KW-1185">Reference proteome</keyword>
<evidence type="ECO:0000259" key="1">
    <source>
        <dbReference type="Pfam" id="PF01738"/>
    </source>
</evidence>
<keyword evidence="2" id="KW-0378">Hydrolase</keyword>
<dbReference type="Proteomes" id="UP000268623">
    <property type="component" value="Unassembled WGS sequence"/>
</dbReference>
<gene>
    <name evidence="2" type="ORF">D1O30_15535</name>
</gene>